<dbReference type="InterPro" id="IPR000515">
    <property type="entry name" value="MetI-like"/>
</dbReference>
<dbReference type="Pfam" id="PF19300">
    <property type="entry name" value="BPD_transp_1_N"/>
    <property type="match status" value="1"/>
</dbReference>
<dbReference type="Proteomes" id="UP000642125">
    <property type="component" value="Unassembled WGS sequence"/>
</dbReference>
<dbReference type="GO" id="GO:0071916">
    <property type="term" value="F:dipeptide transmembrane transporter activity"/>
    <property type="evidence" value="ECO:0007669"/>
    <property type="project" value="TreeGrafter"/>
</dbReference>
<dbReference type="Pfam" id="PF00528">
    <property type="entry name" value="BPD_transp_1"/>
    <property type="match status" value="1"/>
</dbReference>
<evidence type="ECO:0000256" key="4">
    <source>
        <dbReference type="ARBA" id="ARBA00022692"/>
    </source>
</evidence>
<feature type="transmembrane region" description="Helical" evidence="7">
    <location>
        <begin position="116"/>
        <end position="138"/>
    </location>
</feature>
<dbReference type="InterPro" id="IPR045621">
    <property type="entry name" value="BPD_transp_1_N"/>
</dbReference>
<feature type="transmembrane region" description="Helical" evidence="7">
    <location>
        <begin position="294"/>
        <end position="315"/>
    </location>
</feature>
<comment type="caution">
    <text evidence="9">The sequence shown here is derived from an EMBL/GenBank/DDBJ whole genome shotgun (WGS) entry which is preliminary data.</text>
</comment>
<comment type="subcellular location">
    <subcellularLocation>
        <location evidence="1 7">Cell membrane</location>
        <topology evidence="1 7">Multi-pass membrane protein</topology>
    </subcellularLocation>
</comment>
<evidence type="ECO:0000256" key="1">
    <source>
        <dbReference type="ARBA" id="ARBA00004651"/>
    </source>
</evidence>
<evidence type="ECO:0000313" key="10">
    <source>
        <dbReference type="Proteomes" id="UP000642125"/>
    </source>
</evidence>
<proteinExistence type="inferred from homology"/>
<dbReference type="EMBL" id="BONO01000001">
    <property type="protein sequence ID" value="GIG34675.1"/>
    <property type="molecule type" value="Genomic_DNA"/>
</dbReference>
<name>A0A919U4V2_9CELL</name>
<keyword evidence="5 7" id="KW-1133">Transmembrane helix</keyword>
<sequence length="350" mass="36087">MRAAATVARAVRRPWLRWLLARLGAAVLVAWVVATVVFFALRAAGGDPTEAILGGPGSQAGPEAVAAARAQYGLDQPLVVQYLVQLWRVLTFDLGDSYARRVPVSELLAEQLPGTMLLAVLALALAWVLALAVATLAVRATGPFGRACAAALRGAEVVAAVLPHFWLGAVLIVVFSSTLGWFPATSSGTDPVGLVLPTVTLAVPVAGFLGQVMRDSLEEAAAAPFATSARARGASPVRVLWRHTLRHGVLPAVSLSGWAFGSLLSGAVVVETLFGRPGLGRLLLDATMQRDVPVVVGAVVLVALAYVVVMLLVDVAERLLDPRLRGAVAVPGAPGGSAPAARAGEPAVLG</sequence>
<accession>A0A919U4V2</accession>
<dbReference type="Gene3D" id="1.10.3720.10">
    <property type="entry name" value="MetI-like"/>
    <property type="match status" value="1"/>
</dbReference>
<keyword evidence="6 7" id="KW-0472">Membrane</keyword>
<gene>
    <name evidence="9" type="ORF">Cpa01nite_00560</name>
</gene>
<reference evidence="9" key="1">
    <citation type="submission" date="2021-01" db="EMBL/GenBank/DDBJ databases">
        <title>Whole genome shotgun sequence of Cellulomonas pakistanensis NBRC 110800.</title>
        <authorList>
            <person name="Komaki H."/>
            <person name="Tamura T."/>
        </authorList>
    </citation>
    <scope>NUCLEOTIDE SEQUENCE</scope>
    <source>
        <strain evidence="9">NBRC 110800</strain>
    </source>
</reference>
<dbReference type="PROSITE" id="PS50928">
    <property type="entry name" value="ABC_TM1"/>
    <property type="match status" value="1"/>
</dbReference>
<dbReference type="PANTHER" id="PTHR43163">
    <property type="entry name" value="DIPEPTIDE TRANSPORT SYSTEM PERMEASE PROTEIN DPPB-RELATED"/>
    <property type="match status" value="1"/>
</dbReference>
<dbReference type="CDD" id="cd06261">
    <property type="entry name" value="TM_PBP2"/>
    <property type="match status" value="1"/>
</dbReference>
<evidence type="ECO:0000259" key="8">
    <source>
        <dbReference type="PROSITE" id="PS50928"/>
    </source>
</evidence>
<protein>
    <submittedName>
        <fullName evidence="9">ABC transporter permease</fullName>
    </submittedName>
</protein>
<evidence type="ECO:0000256" key="6">
    <source>
        <dbReference type="ARBA" id="ARBA00023136"/>
    </source>
</evidence>
<keyword evidence="3" id="KW-1003">Cell membrane</keyword>
<evidence type="ECO:0000256" key="5">
    <source>
        <dbReference type="ARBA" id="ARBA00022989"/>
    </source>
</evidence>
<evidence type="ECO:0000256" key="2">
    <source>
        <dbReference type="ARBA" id="ARBA00022448"/>
    </source>
</evidence>
<dbReference type="SUPFAM" id="SSF161098">
    <property type="entry name" value="MetI-like"/>
    <property type="match status" value="1"/>
</dbReference>
<organism evidence="9 10">
    <name type="scientific">Cellulomonas pakistanensis</name>
    <dbReference type="NCBI Taxonomy" id="992287"/>
    <lineage>
        <taxon>Bacteria</taxon>
        <taxon>Bacillati</taxon>
        <taxon>Actinomycetota</taxon>
        <taxon>Actinomycetes</taxon>
        <taxon>Micrococcales</taxon>
        <taxon>Cellulomonadaceae</taxon>
        <taxon>Cellulomonas</taxon>
    </lineage>
</organism>
<feature type="transmembrane region" description="Helical" evidence="7">
    <location>
        <begin position="194"/>
        <end position="212"/>
    </location>
</feature>
<dbReference type="AlphaFoldDB" id="A0A919U4V2"/>
<feature type="transmembrane region" description="Helical" evidence="7">
    <location>
        <begin position="248"/>
        <end position="274"/>
    </location>
</feature>
<evidence type="ECO:0000313" key="9">
    <source>
        <dbReference type="EMBL" id="GIG34675.1"/>
    </source>
</evidence>
<evidence type="ECO:0000256" key="7">
    <source>
        <dbReference type="RuleBase" id="RU363032"/>
    </source>
</evidence>
<evidence type="ECO:0000256" key="3">
    <source>
        <dbReference type="ARBA" id="ARBA00022475"/>
    </source>
</evidence>
<keyword evidence="4 7" id="KW-0812">Transmembrane</keyword>
<feature type="domain" description="ABC transmembrane type-1" evidence="8">
    <location>
        <begin position="112"/>
        <end position="317"/>
    </location>
</feature>
<dbReference type="PANTHER" id="PTHR43163:SF6">
    <property type="entry name" value="DIPEPTIDE TRANSPORT SYSTEM PERMEASE PROTEIN DPPB-RELATED"/>
    <property type="match status" value="1"/>
</dbReference>
<comment type="similarity">
    <text evidence="7">Belongs to the binding-protein-dependent transport system permease family.</text>
</comment>
<keyword evidence="10" id="KW-1185">Reference proteome</keyword>
<dbReference type="RefSeq" id="WP_239068409.1">
    <property type="nucleotide sequence ID" value="NZ_BONO01000001.1"/>
</dbReference>
<feature type="transmembrane region" description="Helical" evidence="7">
    <location>
        <begin position="158"/>
        <end position="182"/>
    </location>
</feature>
<feature type="transmembrane region" description="Helical" evidence="7">
    <location>
        <begin position="20"/>
        <end position="41"/>
    </location>
</feature>
<dbReference type="GO" id="GO:0005886">
    <property type="term" value="C:plasma membrane"/>
    <property type="evidence" value="ECO:0007669"/>
    <property type="project" value="UniProtKB-SubCell"/>
</dbReference>
<dbReference type="InterPro" id="IPR035906">
    <property type="entry name" value="MetI-like_sf"/>
</dbReference>
<keyword evidence="2 7" id="KW-0813">Transport</keyword>